<keyword evidence="4" id="KW-1185">Reference proteome</keyword>
<dbReference type="RefSeq" id="XP_006816576.1">
    <property type="nucleotide sequence ID" value="XM_006816513.1"/>
</dbReference>
<proteinExistence type="predicted"/>
<dbReference type="PROSITE" id="PS50092">
    <property type="entry name" value="TSP1"/>
    <property type="match status" value="1"/>
</dbReference>
<feature type="domain" description="EGF-like" evidence="2 3">
    <location>
        <begin position="175"/>
        <end position="186"/>
    </location>
</feature>
<dbReference type="PROSITE" id="PS01186">
    <property type="entry name" value="EGF_2"/>
    <property type="match status" value="1"/>
</dbReference>
<feature type="chain" id="PRO_5045865716" evidence="1">
    <location>
        <begin position="22"/>
        <end position="420"/>
    </location>
</feature>
<keyword evidence="1" id="KW-0732">Signal</keyword>
<dbReference type="Proteomes" id="UP000694865">
    <property type="component" value="Unplaced"/>
</dbReference>
<evidence type="ECO:0000259" key="2">
    <source>
        <dbReference type="PROSITE" id="PS00022"/>
    </source>
</evidence>
<name>A0ABM0M985_SACKO</name>
<evidence type="ECO:0000256" key="1">
    <source>
        <dbReference type="SAM" id="SignalP"/>
    </source>
</evidence>
<dbReference type="InterPro" id="IPR000884">
    <property type="entry name" value="TSP1_rpt"/>
</dbReference>
<evidence type="ECO:0000259" key="3">
    <source>
        <dbReference type="PROSITE" id="PS01186"/>
    </source>
</evidence>
<reference evidence="5" key="1">
    <citation type="submission" date="2025-08" db="UniProtKB">
        <authorList>
            <consortium name="RefSeq"/>
        </authorList>
    </citation>
    <scope>IDENTIFICATION</scope>
    <source>
        <tissue evidence="5">Testes</tissue>
    </source>
</reference>
<feature type="signal peptide" evidence="1">
    <location>
        <begin position="1"/>
        <end position="21"/>
    </location>
</feature>
<dbReference type="GeneID" id="102801005"/>
<organism evidence="4 5">
    <name type="scientific">Saccoglossus kowalevskii</name>
    <name type="common">Acorn worm</name>
    <dbReference type="NCBI Taxonomy" id="10224"/>
    <lineage>
        <taxon>Eukaryota</taxon>
        <taxon>Metazoa</taxon>
        <taxon>Hemichordata</taxon>
        <taxon>Enteropneusta</taxon>
        <taxon>Harrimaniidae</taxon>
        <taxon>Saccoglossus</taxon>
    </lineage>
</organism>
<evidence type="ECO:0000313" key="4">
    <source>
        <dbReference type="Proteomes" id="UP000694865"/>
    </source>
</evidence>
<evidence type="ECO:0000313" key="5">
    <source>
        <dbReference type="RefSeq" id="XP_006816576.1"/>
    </source>
</evidence>
<protein>
    <submittedName>
        <fullName evidence="5">Uncharacterized protein LOC102801005</fullName>
    </submittedName>
</protein>
<accession>A0ABM0M985</accession>
<gene>
    <name evidence="5" type="primary">LOC102801005</name>
</gene>
<dbReference type="InterPro" id="IPR000742">
    <property type="entry name" value="EGF"/>
</dbReference>
<dbReference type="PROSITE" id="PS00022">
    <property type="entry name" value="EGF_1"/>
    <property type="match status" value="1"/>
</dbReference>
<sequence>MENIRLFVLLICLNGILLSDGFCRRRTAYAPSWSSWLSWSGCSKICGPHGVMSRFREQVSGSTCKREEDVSGCNQFCYNGGEMIDNVCNCPGLYGGECCSSACAAIDNCEDVQCTTNINQYCLKCEYDRGEGRRAYEPVDFNGIMNRICEKRCSWRPDSKFCYPGICTGEPSTSCVCANGFSGDNCLQIDEPATVESCTVTFQRPDYAPQEVICDEQNVVYCRLKAEEFTVDLTVGFTPSDLPPPPYYVNEAVFGIIEATIEWTLKSGSTHTGQYNCFVANSAIDVPASKLPSRHCINNFDISSYNVREGDELTLSLRSKISGYIKLNNYDDENSVTVGPPILYSSHDTVNETKIIFDFTKPVHCISTEMPCLAAVMDIGSHYIRHNRVTVTWMPNDWRDSTSGINHYNYISIDSKFKLR</sequence>